<dbReference type="SMART" id="SM00091">
    <property type="entry name" value="PAS"/>
    <property type="match status" value="1"/>
</dbReference>
<reference evidence="13 14" key="1">
    <citation type="journal article" date="2015" name="BMC Genomics">
        <title>Genome mining reveals unlocked bioactive potential of marine Gram-negative bacteria.</title>
        <authorList>
            <person name="Machado H."/>
            <person name="Sonnenschein E.C."/>
            <person name="Melchiorsen J."/>
            <person name="Gram L."/>
        </authorList>
    </citation>
    <scope>NUCLEOTIDE SEQUENCE [LARGE SCALE GENOMIC DNA]</scope>
    <source>
        <strain evidence="13 14">S2757</strain>
    </source>
</reference>
<feature type="domain" description="PAS" evidence="10">
    <location>
        <begin position="343"/>
        <end position="388"/>
    </location>
</feature>
<dbReference type="InterPro" id="IPR048760">
    <property type="entry name" value="VP0354-like_sensor_dom"/>
</dbReference>
<dbReference type="CDD" id="cd01949">
    <property type="entry name" value="GGDEF"/>
    <property type="match status" value="1"/>
</dbReference>
<dbReference type="GO" id="GO:0000160">
    <property type="term" value="P:phosphorelay signal transduction system"/>
    <property type="evidence" value="ECO:0007669"/>
    <property type="project" value="UniProtKB-KW"/>
</dbReference>
<keyword evidence="5" id="KW-0547">Nucleotide-binding</keyword>
<dbReference type="Proteomes" id="UP000033673">
    <property type="component" value="Unassembled WGS sequence"/>
</dbReference>
<dbReference type="GO" id="GO:0016301">
    <property type="term" value="F:kinase activity"/>
    <property type="evidence" value="ECO:0007669"/>
    <property type="project" value="UniProtKB-KW"/>
</dbReference>
<evidence type="ECO:0000256" key="2">
    <source>
        <dbReference type="ARBA" id="ARBA00004533"/>
    </source>
</evidence>
<dbReference type="Pfam" id="PF13426">
    <property type="entry name" value="PAS_9"/>
    <property type="match status" value="1"/>
</dbReference>
<dbReference type="InterPro" id="IPR000700">
    <property type="entry name" value="PAS-assoc_C"/>
</dbReference>
<keyword evidence="4" id="KW-0808">Transferase</keyword>
<keyword evidence="8" id="KW-0902">Two-component regulatory system</keyword>
<keyword evidence="9" id="KW-1133">Transmembrane helix</keyword>
<dbReference type="SMART" id="SM00086">
    <property type="entry name" value="PAC"/>
    <property type="match status" value="1"/>
</dbReference>
<dbReference type="FunFam" id="3.30.70.270:FF:000001">
    <property type="entry name" value="Diguanylate cyclase domain protein"/>
    <property type="match status" value="1"/>
</dbReference>
<dbReference type="Gene3D" id="3.30.70.270">
    <property type="match status" value="1"/>
</dbReference>
<keyword evidence="9" id="KW-0812">Transmembrane</keyword>
<dbReference type="SUPFAM" id="SSF103190">
    <property type="entry name" value="Sensory domain-like"/>
    <property type="match status" value="2"/>
</dbReference>
<dbReference type="GO" id="GO:0005524">
    <property type="term" value="F:ATP binding"/>
    <property type="evidence" value="ECO:0007669"/>
    <property type="project" value="UniProtKB-KW"/>
</dbReference>
<accession>A0A0F4NLW2</accession>
<keyword evidence="9" id="KW-0472">Membrane</keyword>
<keyword evidence="3" id="KW-0597">Phosphoprotein</keyword>
<dbReference type="Pfam" id="PF00990">
    <property type="entry name" value="GGDEF"/>
    <property type="match status" value="1"/>
</dbReference>
<dbReference type="SMART" id="SM00267">
    <property type="entry name" value="GGDEF"/>
    <property type="match status" value="1"/>
</dbReference>
<keyword evidence="7" id="KW-0067">ATP-binding</keyword>
<evidence type="ECO:0000256" key="9">
    <source>
        <dbReference type="SAM" id="Phobius"/>
    </source>
</evidence>
<dbReference type="NCBIfam" id="TIGR00229">
    <property type="entry name" value="sensory_box"/>
    <property type="match status" value="1"/>
</dbReference>
<dbReference type="InterPro" id="IPR052163">
    <property type="entry name" value="DGC-Regulatory_Protein"/>
</dbReference>
<evidence type="ECO:0000259" key="10">
    <source>
        <dbReference type="PROSITE" id="PS50112"/>
    </source>
</evidence>
<dbReference type="PANTHER" id="PTHR46663:SF3">
    <property type="entry name" value="SLL0267 PROTEIN"/>
    <property type="match status" value="1"/>
</dbReference>
<dbReference type="InterPro" id="IPR000014">
    <property type="entry name" value="PAS"/>
</dbReference>
<evidence type="ECO:0000256" key="8">
    <source>
        <dbReference type="ARBA" id="ARBA00023012"/>
    </source>
</evidence>
<proteinExistence type="predicted"/>
<evidence type="ECO:0000256" key="1">
    <source>
        <dbReference type="ARBA" id="ARBA00001946"/>
    </source>
</evidence>
<dbReference type="InterPro" id="IPR029151">
    <property type="entry name" value="Sensor-like_sf"/>
</dbReference>
<evidence type="ECO:0000256" key="7">
    <source>
        <dbReference type="ARBA" id="ARBA00022840"/>
    </source>
</evidence>
<comment type="cofactor">
    <cofactor evidence="1">
        <name>Mg(2+)</name>
        <dbReference type="ChEBI" id="CHEBI:18420"/>
    </cofactor>
</comment>
<dbReference type="STRING" id="579748.TW81_05835"/>
<dbReference type="SUPFAM" id="SSF55073">
    <property type="entry name" value="Nucleotide cyclase"/>
    <property type="match status" value="1"/>
</dbReference>
<evidence type="ECO:0000256" key="3">
    <source>
        <dbReference type="ARBA" id="ARBA00022553"/>
    </source>
</evidence>
<evidence type="ECO:0000313" key="13">
    <source>
        <dbReference type="EMBL" id="KJY83848.1"/>
    </source>
</evidence>
<dbReference type="PROSITE" id="PS50887">
    <property type="entry name" value="GGDEF"/>
    <property type="match status" value="1"/>
</dbReference>
<sequence length="633" mass="72781">MHKRRPKIIIQFATVFCALAFVPFLYFYTQFTHIEQKTLEYVEQLNRNKLEYSKVELQTSLLKIGASLRYLSNNGMLSQAILRPTDENLDALKEFWLLIARTQGYYSQLRFLDATGMEIVRINSGEQFIEVVDQERLQYKGDRDYFSFAKTLGDYDTGNFGIDLEREQGSVVQPYKPAYRVIYPITLNGERKGYFIANLDLNRIYHGLAYKRDPSNLPSVTTDDGYYLMLNGGDKILGNRIEAHRDANIALQYPKLWSELQLNKFGTVREQDVWISFTTAELHDVEHVKELIFFVRTPLEQAATFTNDASYDLYQQASFIVIIILLLTTTFVTWNHNHEKNSLDSKIARAAMNGMSAVVITDRNNRIIQVNSEFTRISGYTLEDVKGQPPSLFASGKHQQEFYMNMWKVLEEQGLWEGEVVNKRRDGSLITEILRIQTVRDRFGVIQFYVASFVDISQRIELENRLRELSEKDPMTSLWNRRKFDTEMQTQAMLAKRYSDSESAALALIDIDHFKRINDTYGHDQGDEAIKQVAECLVAQLRETDIVARIGGEEFAIIMPNTPLPEADRVLNRVRVAINQQSKLDITVSAGVTEISNKPQATYKRADIALYESKSLGRNQVSVLSVNETQTIA</sequence>
<evidence type="ECO:0000259" key="12">
    <source>
        <dbReference type="PROSITE" id="PS50887"/>
    </source>
</evidence>
<evidence type="ECO:0000256" key="5">
    <source>
        <dbReference type="ARBA" id="ARBA00022741"/>
    </source>
</evidence>
<protein>
    <submittedName>
        <fullName evidence="13">Diguanylate cyclase</fullName>
    </submittedName>
</protein>
<feature type="domain" description="PAC" evidence="11">
    <location>
        <begin position="414"/>
        <end position="468"/>
    </location>
</feature>
<dbReference type="GO" id="GO:0005886">
    <property type="term" value="C:plasma membrane"/>
    <property type="evidence" value="ECO:0007669"/>
    <property type="project" value="UniProtKB-SubCell"/>
</dbReference>
<dbReference type="PATRIC" id="fig|579748.3.peg.1193"/>
<dbReference type="InterPro" id="IPR043128">
    <property type="entry name" value="Rev_trsase/Diguanyl_cyclase"/>
</dbReference>
<feature type="domain" description="GGDEF" evidence="12">
    <location>
        <begin position="502"/>
        <end position="626"/>
    </location>
</feature>
<dbReference type="NCBIfam" id="TIGR00254">
    <property type="entry name" value="GGDEF"/>
    <property type="match status" value="1"/>
</dbReference>
<dbReference type="PANTHER" id="PTHR46663">
    <property type="entry name" value="DIGUANYLATE CYCLASE DGCT-RELATED"/>
    <property type="match status" value="1"/>
</dbReference>
<dbReference type="EMBL" id="JXXV01000012">
    <property type="protein sequence ID" value="KJY83848.1"/>
    <property type="molecule type" value="Genomic_DNA"/>
</dbReference>
<comment type="subcellular location">
    <subcellularLocation>
        <location evidence="2">Cell inner membrane</location>
    </subcellularLocation>
</comment>
<name>A0A0F4NLW2_9VIBR</name>
<dbReference type="InterPro" id="IPR000160">
    <property type="entry name" value="GGDEF_dom"/>
</dbReference>
<evidence type="ECO:0000259" key="11">
    <source>
        <dbReference type="PROSITE" id="PS50113"/>
    </source>
</evidence>
<evidence type="ECO:0000313" key="14">
    <source>
        <dbReference type="Proteomes" id="UP000033673"/>
    </source>
</evidence>
<dbReference type="PROSITE" id="PS50112">
    <property type="entry name" value="PAS"/>
    <property type="match status" value="1"/>
</dbReference>
<feature type="transmembrane region" description="Helical" evidence="9">
    <location>
        <begin position="9"/>
        <end position="28"/>
    </location>
</feature>
<dbReference type="SUPFAM" id="SSF55785">
    <property type="entry name" value="PYP-like sensor domain (PAS domain)"/>
    <property type="match status" value="1"/>
</dbReference>
<gene>
    <name evidence="13" type="ORF">TW81_05835</name>
</gene>
<evidence type="ECO:0000256" key="6">
    <source>
        <dbReference type="ARBA" id="ARBA00022777"/>
    </source>
</evidence>
<dbReference type="AlphaFoldDB" id="A0A0F4NLW2"/>
<evidence type="ECO:0000256" key="4">
    <source>
        <dbReference type="ARBA" id="ARBA00022679"/>
    </source>
</evidence>
<dbReference type="Pfam" id="PF21623">
    <property type="entry name" value="HK_sensor_dom_bact"/>
    <property type="match status" value="1"/>
</dbReference>
<dbReference type="PROSITE" id="PS50113">
    <property type="entry name" value="PAC"/>
    <property type="match status" value="1"/>
</dbReference>
<keyword evidence="6" id="KW-0418">Kinase</keyword>
<dbReference type="Gene3D" id="3.30.450.20">
    <property type="entry name" value="PAS domain"/>
    <property type="match status" value="3"/>
</dbReference>
<dbReference type="CDD" id="cd00130">
    <property type="entry name" value="PAS"/>
    <property type="match status" value="1"/>
</dbReference>
<comment type="caution">
    <text evidence="13">The sequence shown here is derived from an EMBL/GenBank/DDBJ whole genome shotgun (WGS) entry which is preliminary data.</text>
</comment>
<dbReference type="InterPro" id="IPR035965">
    <property type="entry name" value="PAS-like_dom_sf"/>
</dbReference>
<keyword evidence="14" id="KW-1185">Reference proteome</keyword>
<dbReference type="OrthoDB" id="9812260at2"/>
<organism evidence="13 14">
    <name type="scientific">Vibrio galatheae</name>
    <dbReference type="NCBI Taxonomy" id="579748"/>
    <lineage>
        <taxon>Bacteria</taxon>
        <taxon>Pseudomonadati</taxon>
        <taxon>Pseudomonadota</taxon>
        <taxon>Gammaproteobacteria</taxon>
        <taxon>Vibrionales</taxon>
        <taxon>Vibrionaceae</taxon>
        <taxon>Vibrio</taxon>
    </lineage>
</organism>
<dbReference type="RefSeq" id="WP_045954770.1">
    <property type="nucleotide sequence ID" value="NZ_JXXV01000012.1"/>
</dbReference>
<dbReference type="InterPro" id="IPR029787">
    <property type="entry name" value="Nucleotide_cyclase"/>
</dbReference>
<dbReference type="InterPro" id="IPR001610">
    <property type="entry name" value="PAC"/>
</dbReference>